<evidence type="ECO:0000313" key="1">
    <source>
        <dbReference type="EMBL" id="MEP0948838.1"/>
    </source>
</evidence>
<reference evidence="1 2" key="1">
    <citation type="submission" date="2022-04" db="EMBL/GenBank/DDBJ databases">
        <title>Positive selection, recombination, and allopatry shape intraspecific diversity of widespread and dominant cyanobacteria.</title>
        <authorList>
            <person name="Wei J."/>
            <person name="Shu W."/>
            <person name="Hu C."/>
        </authorList>
    </citation>
    <scope>NUCLEOTIDE SEQUENCE [LARGE SCALE GENOMIC DNA]</scope>
    <source>
        <strain evidence="1 2">DQ-A4</strain>
    </source>
</reference>
<protein>
    <submittedName>
        <fullName evidence="1">Tellurite resistance TerB family protein</fullName>
    </submittedName>
</protein>
<accession>A0ABV0K7T6</accession>
<keyword evidence="2" id="KW-1185">Reference proteome</keyword>
<gene>
    <name evidence="1" type="ORF">NC992_18290</name>
</gene>
<proteinExistence type="predicted"/>
<comment type="caution">
    <text evidence="1">The sequence shown here is derived from an EMBL/GenBank/DDBJ whole genome shotgun (WGS) entry which is preliminary data.</text>
</comment>
<dbReference type="Gene3D" id="1.10.3680.10">
    <property type="entry name" value="TerB-like"/>
    <property type="match status" value="1"/>
</dbReference>
<sequence>MLKLSLVDHQPTRGRTTLLMDWRNMPKRRLPRGGGTQVALSPELAVAMIGLFSAFADGEVSSDAEAYALGEMVSCIDLYSEYTEEDFADLGAEIGNLINEAGVEAVVSQAIETIKDEGVEEAAFIIALVVLVADGEVPEDEQEFIDDLRQALRISVERADEIVSELFSEAEEEEEYDESEEE</sequence>
<evidence type="ECO:0000313" key="2">
    <source>
        <dbReference type="Proteomes" id="UP001482513"/>
    </source>
</evidence>
<organism evidence="1 2">
    <name type="scientific">Leptolyngbya subtilissima DQ-A4</name>
    <dbReference type="NCBI Taxonomy" id="2933933"/>
    <lineage>
        <taxon>Bacteria</taxon>
        <taxon>Bacillati</taxon>
        <taxon>Cyanobacteriota</taxon>
        <taxon>Cyanophyceae</taxon>
        <taxon>Leptolyngbyales</taxon>
        <taxon>Leptolyngbyaceae</taxon>
        <taxon>Leptolyngbya group</taxon>
        <taxon>Leptolyngbya</taxon>
    </lineage>
</organism>
<dbReference type="InterPro" id="IPR029024">
    <property type="entry name" value="TerB-like"/>
</dbReference>
<name>A0ABV0K7T6_9CYAN</name>
<dbReference type="SUPFAM" id="SSF158682">
    <property type="entry name" value="TerB-like"/>
    <property type="match status" value="1"/>
</dbReference>
<dbReference type="Proteomes" id="UP001482513">
    <property type="component" value="Unassembled WGS sequence"/>
</dbReference>
<dbReference type="EMBL" id="JAMPKX010000009">
    <property type="protein sequence ID" value="MEP0948838.1"/>
    <property type="molecule type" value="Genomic_DNA"/>
</dbReference>
<dbReference type="CDD" id="cd07176">
    <property type="entry name" value="terB"/>
    <property type="match status" value="1"/>
</dbReference>